<evidence type="ECO:0000256" key="1">
    <source>
        <dbReference type="ARBA" id="ARBA00022801"/>
    </source>
</evidence>
<reference key="1">
    <citation type="submission" date="2010-11" db="EMBL/GenBank/DDBJ databases">
        <title>The complete genome of Leadbetterella byssophila DSM 17132.</title>
        <authorList>
            <consortium name="US DOE Joint Genome Institute (JGI-PGF)"/>
            <person name="Lucas S."/>
            <person name="Copeland A."/>
            <person name="Lapidus A."/>
            <person name="Glavina del Rio T."/>
            <person name="Dalin E."/>
            <person name="Tice H."/>
            <person name="Bruce D."/>
            <person name="Goodwin L."/>
            <person name="Pitluck S."/>
            <person name="Kyrpides N."/>
            <person name="Mavromatis K."/>
            <person name="Ivanova N."/>
            <person name="Teshima H."/>
            <person name="Brettin T."/>
            <person name="Detter J.C."/>
            <person name="Han C."/>
            <person name="Tapia R."/>
            <person name="Land M."/>
            <person name="Hauser L."/>
            <person name="Markowitz V."/>
            <person name="Cheng J.-F."/>
            <person name="Hugenholtz P."/>
            <person name="Woyke T."/>
            <person name="Wu D."/>
            <person name="Tindall B."/>
            <person name="Pomrenke H.G."/>
            <person name="Brambilla E."/>
            <person name="Klenk H.-P."/>
            <person name="Eisen J.A."/>
        </authorList>
    </citation>
    <scope>NUCLEOTIDE SEQUENCE [LARGE SCALE GENOMIC DNA]</scope>
    <source>
        <strain>DSM 17132</strain>
    </source>
</reference>
<dbReference type="EMBL" id="CP002305">
    <property type="protein sequence ID" value="ADQ16147.1"/>
    <property type="molecule type" value="Genomic_DNA"/>
</dbReference>
<dbReference type="GO" id="GO:0006152">
    <property type="term" value="P:purine nucleoside catabolic process"/>
    <property type="evidence" value="ECO:0007669"/>
    <property type="project" value="TreeGrafter"/>
</dbReference>
<gene>
    <name evidence="4" type="ordered locus">Lbys_0369</name>
</gene>
<dbReference type="KEGG" id="lby:Lbys_0369"/>
<feature type="domain" description="Inosine/uridine-preferring nucleoside hydrolase" evidence="3">
    <location>
        <begin position="35"/>
        <end position="298"/>
    </location>
</feature>
<dbReference type="Proteomes" id="UP000007435">
    <property type="component" value="Chromosome"/>
</dbReference>
<protein>
    <submittedName>
        <fullName evidence="4">Inosine/uridine-preferring nucleoside hydrolase</fullName>
    </submittedName>
</protein>
<proteinExistence type="predicted"/>
<dbReference type="HOGENOM" id="CLU_078738_0_0_10"/>
<dbReference type="GO" id="GO:0005829">
    <property type="term" value="C:cytosol"/>
    <property type="evidence" value="ECO:0007669"/>
    <property type="project" value="TreeGrafter"/>
</dbReference>
<keyword evidence="1 4" id="KW-0378">Hydrolase</keyword>
<name>E4RW04_LEAB4</name>
<dbReference type="STRING" id="649349.Lbys_0369"/>
<keyword evidence="5" id="KW-1185">Reference proteome</keyword>
<dbReference type="Gene3D" id="3.90.245.10">
    <property type="entry name" value="Ribonucleoside hydrolase-like"/>
    <property type="match status" value="1"/>
</dbReference>
<evidence type="ECO:0000313" key="5">
    <source>
        <dbReference type="Proteomes" id="UP000007435"/>
    </source>
</evidence>
<dbReference type="InterPro" id="IPR036452">
    <property type="entry name" value="Ribo_hydro-like"/>
</dbReference>
<dbReference type="RefSeq" id="WP_013407202.1">
    <property type="nucleotide sequence ID" value="NC_014655.1"/>
</dbReference>
<dbReference type="InterPro" id="IPR023186">
    <property type="entry name" value="IUNH"/>
</dbReference>
<evidence type="ECO:0000313" key="4">
    <source>
        <dbReference type="EMBL" id="ADQ16147.1"/>
    </source>
</evidence>
<dbReference type="Pfam" id="PF01156">
    <property type="entry name" value="IU_nuc_hydro"/>
    <property type="match status" value="1"/>
</dbReference>
<dbReference type="AlphaFoldDB" id="E4RW04"/>
<dbReference type="PANTHER" id="PTHR12304:SF4">
    <property type="entry name" value="URIDINE NUCLEOSIDASE"/>
    <property type="match status" value="1"/>
</dbReference>
<reference evidence="4 5" key="2">
    <citation type="journal article" date="2011" name="Stand. Genomic Sci.">
        <title>Complete genome sequence of Leadbetterella byssophila type strain (4M15).</title>
        <authorList>
            <person name="Abt B."/>
            <person name="Teshima H."/>
            <person name="Lucas S."/>
            <person name="Lapidus A."/>
            <person name="Del Rio T.G."/>
            <person name="Nolan M."/>
            <person name="Tice H."/>
            <person name="Cheng J.F."/>
            <person name="Pitluck S."/>
            <person name="Liolios K."/>
            <person name="Pagani I."/>
            <person name="Ivanova N."/>
            <person name="Mavromatis K."/>
            <person name="Pati A."/>
            <person name="Tapia R."/>
            <person name="Han C."/>
            <person name="Goodwin L."/>
            <person name="Chen A."/>
            <person name="Palaniappan K."/>
            <person name="Land M."/>
            <person name="Hauser L."/>
            <person name="Chang Y.J."/>
            <person name="Jeffries C.D."/>
            <person name="Rohde M."/>
            <person name="Goker M."/>
            <person name="Tindall B.J."/>
            <person name="Detter J.C."/>
            <person name="Woyke T."/>
            <person name="Bristow J."/>
            <person name="Eisen J.A."/>
            <person name="Markowitz V."/>
            <person name="Hugenholtz P."/>
            <person name="Klenk H.P."/>
            <person name="Kyrpides N.C."/>
        </authorList>
    </citation>
    <scope>NUCLEOTIDE SEQUENCE [LARGE SCALE GENOMIC DNA]</scope>
    <source>
        <strain evidence="5">DSM 17132 / JCM 16389 / KACC 11308 / NBRC 106382 / 4M15</strain>
    </source>
</reference>
<dbReference type="eggNOG" id="COG1957">
    <property type="taxonomic scope" value="Bacteria"/>
</dbReference>
<evidence type="ECO:0000259" key="3">
    <source>
        <dbReference type="Pfam" id="PF01156"/>
    </source>
</evidence>
<dbReference type="SUPFAM" id="SSF53590">
    <property type="entry name" value="Nucleoside hydrolase"/>
    <property type="match status" value="1"/>
</dbReference>
<accession>E4RW04</accession>
<evidence type="ECO:0000256" key="2">
    <source>
        <dbReference type="ARBA" id="ARBA00023295"/>
    </source>
</evidence>
<dbReference type="OrthoDB" id="253051at2"/>
<organism evidence="4 5">
    <name type="scientific">Leadbetterella byssophila (strain DSM 17132 / JCM 16389 / KACC 11308 / NBRC 106382 / 4M15)</name>
    <dbReference type="NCBI Taxonomy" id="649349"/>
    <lineage>
        <taxon>Bacteria</taxon>
        <taxon>Pseudomonadati</taxon>
        <taxon>Bacteroidota</taxon>
        <taxon>Cytophagia</taxon>
        <taxon>Cytophagales</taxon>
        <taxon>Leadbetterellaceae</taxon>
        <taxon>Leadbetterella</taxon>
    </lineage>
</organism>
<keyword evidence="2" id="KW-0326">Glycosidase</keyword>
<dbReference type="PANTHER" id="PTHR12304">
    <property type="entry name" value="INOSINE-URIDINE PREFERRING NUCLEOSIDE HYDROLASE"/>
    <property type="match status" value="1"/>
</dbReference>
<dbReference type="GO" id="GO:0008477">
    <property type="term" value="F:purine nucleosidase activity"/>
    <property type="evidence" value="ECO:0007669"/>
    <property type="project" value="TreeGrafter"/>
</dbReference>
<sequence>MKKITLSLAGVFLVIGSSFAQLLERLSHIPAKANVVIDTDAFNEVDDQFALVYAILAQEKLNIQAIYSAPFINKRAKSVEDGMEKSYQEIQKILELMKVKFPVYKGSTDFLKDKKTPVKSAAAEDLVDRAMKAKEPLYVLALGAPTNVASALIMKPEIKDKIVLIWLGGKAPHFNTAREYNLLQDMHSSQILFDSGVPMIQIPTEPVTSHLVTTVAELQANIGGANKISDYLIEIVKGYSPDHFAWSKVIWDIAVIAALVEPSALSYEMRSTPILTDQMTYSYDGSRQIYKVATFINRNKVFKDMFTRFKAFKD</sequence>
<dbReference type="InterPro" id="IPR001910">
    <property type="entry name" value="Inosine/uridine_hydrolase_dom"/>
</dbReference>